<dbReference type="EMBL" id="JACGWJ010000027">
    <property type="protein sequence ID" value="KAL0309328.1"/>
    <property type="molecule type" value="Genomic_DNA"/>
</dbReference>
<name>A0AAW2KRX7_SESRA</name>
<organism evidence="1">
    <name type="scientific">Sesamum radiatum</name>
    <name type="common">Black benniseed</name>
    <dbReference type="NCBI Taxonomy" id="300843"/>
    <lineage>
        <taxon>Eukaryota</taxon>
        <taxon>Viridiplantae</taxon>
        <taxon>Streptophyta</taxon>
        <taxon>Embryophyta</taxon>
        <taxon>Tracheophyta</taxon>
        <taxon>Spermatophyta</taxon>
        <taxon>Magnoliopsida</taxon>
        <taxon>eudicotyledons</taxon>
        <taxon>Gunneridae</taxon>
        <taxon>Pentapetalae</taxon>
        <taxon>asterids</taxon>
        <taxon>lamiids</taxon>
        <taxon>Lamiales</taxon>
        <taxon>Pedaliaceae</taxon>
        <taxon>Sesamum</taxon>
    </lineage>
</organism>
<sequence>MGGIDMSRTIKGTSEFGVEFKEEWSNVDVLIELGQPGGIGDLGEGDIISKATEDQIGDTWMVLNRA</sequence>
<gene>
    <name evidence="1" type="ORF">Sradi_5875100</name>
</gene>
<comment type="caution">
    <text evidence="1">The sequence shown here is derived from an EMBL/GenBank/DDBJ whole genome shotgun (WGS) entry which is preliminary data.</text>
</comment>
<proteinExistence type="predicted"/>
<reference evidence="1" key="1">
    <citation type="submission" date="2020-06" db="EMBL/GenBank/DDBJ databases">
        <authorList>
            <person name="Li T."/>
            <person name="Hu X."/>
            <person name="Zhang T."/>
            <person name="Song X."/>
            <person name="Zhang H."/>
            <person name="Dai N."/>
            <person name="Sheng W."/>
            <person name="Hou X."/>
            <person name="Wei L."/>
        </authorList>
    </citation>
    <scope>NUCLEOTIDE SEQUENCE</scope>
    <source>
        <strain evidence="1">G02</strain>
        <tissue evidence="1">Leaf</tissue>
    </source>
</reference>
<protein>
    <recommendedName>
        <fullName evidence="2">PDZ domain-containing protein</fullName>
    </recommendedName>
</protein>
<accession>A0AAW2KRX7</accession>
<evidence type="ECO:0000313" key="1">
    <source>
        <dbReference type="EMBL" id="KAL0309328.1"/>
    </source>
</evidence>
<dbReference type="AlphaFoldDB" id="A0AAW2KRX7"/>
<evidence type="ECO:0008006" key="2">
    <source>
        <dbReference type="Google" id="ProtNLM"/>
    </source>
</evidence>
<reference evidence="1" key="2">
    <citation type="journal article" date="2024" name="Plant">
        <title>Genomic evolution and insights into agronomic trait innovations of Sesamum species.</title>
        <authorList>
            <person name="Miao H."/>
            <person name="Wang L."/>
            <person name="Qu L."/>
            <person name="Liu H."/>
            <person name="Sun Y."/>
            <person name="Le M."/>
            <person name="Wang Q."/>
            <person name="Wei S."/>
            <person name="Zheng Y."/>
            <person name="Lin W."/>
            <person name="Duan Y."/>
            <person name="Cao H."/>
            <person name="Xiong S."/>
            <person name="Wang X."/>
            <person name="Wei L."/>
            <person name="Li C."/>
            <person name="Ma Q."/>
            <person name="Ju M."/>
            <person name="Zhao R."/>
            <person name="Li G."/>
            <person name="Mu C."/>
            <person name="Tian Q."/>
            <person name="Mei H."/>
            <person name="Zhang T."/>
            <person name="Gao T."/>
            <person name="Zhang H."/>
        </authorList>
    </citation>
    <scope>NUCLEOTIDE SEQUENCE</scope>
    <source>
        <strain evidence="1">G02</strain>
    </source>
</reference>